<evidence type="ECO:0000313" key="9">
    <source>
        <dbReference type="EMBL" id="OGG11995.1"/>
    </source>
</evidence>
<comment type="caution">
    <text evidence="9">The sequence shown here is derived from an EMBL/GenBank/DDBJ whole genome shotgun (WGS) entry which is preliminary data.</text>
</comment>
<comment type="catalytic activity">
    <reaction evidence="7">
        <text>riboflavin + ATP = FMN + ADP + H(+)</text>
        <dbReference type="Rhea" id="RHEA:14357"/>
        <dbReference type="ChEBI" id="CHEBI:15378"/>
        <dbReference type="ChEBI" id="CHEBI:30616"/>
        <dbReference type="ChEBI" id="CHEBI:57986"/>
        <dbReference type="ChEBI" id="CHEBI:58210"/>
        <dbReference type="ChEBI" id="CHEBI:456216"/>
        <dbReference type="EC" id="2.7.1.26"/>
    </reaction>
</comment>
<evidence type="ECO:0000256" key="6">
    <source>
        <dbReference type="ARBA" id="ARBA00022840"/>
    </source>
</evidence>
<keyword evidence="3" id="KW-0288">FMN</keyword>
<dbReference type="AlphaFoldDB" id="A0A1F5ZI30"/>
<evidence type="ECO:0000256" key="5">
    <source>
        <dbReference type="ARBA" id="ARBA00022741"/>
    </source>
</evidence>
<evidence type="ECO:0000256" key="3">
    <source>
        <dbReference type="ARBA" id="ARBA00022643"/>
    </source>
</evidence>
<dbReference type="GO" id="GO:0008531">
    <property type="term" value="F:riboflavin kinase activity"/>
    <property type="evidence" value="ECO:0007669"/>
    <property type="project" value="UniProtKB-EC"/>
</dbReference>
<evidence type="ECO:0000256" key="7">
    <source>
        <dbReference type="ARBA" id="ARBA00047880"/>
    </source>
</evidence>
<proteinExistence type="predicted"/>
<evidence type="ECO:0000313" key="10">
    <source>
        <dbReference type="Proteomes" id="UP000177268"/>
    </source>
</evidence>
<dbReference type="GO" id="GO:0005524">
    <property type="term" value="F:ATP binding"/>
    <property type="evidence" value="ECO:0007669"/>
    <property type="project" value="UniProtKB-KW"/>
</dbReference>
<evidence type="ECO:0000259" key="8">
    <source>
        <dbReference type="SMART" id="SM00904"/>
    </source>
</evidence>
<keyword evidence="6" id="KW-0067">ATP-binding</keyword>
<dbReference type="SMART" id="SM00904">
    <property type="entry name" value="Flavokinase"/>
    <property type="match status" value="1"/>
</dbReference>
<dbReference type="PANTHER" id="PTHR22749">
    <property type="entry name" value="RIBOFLAVIN KINASE/FMN ADENYLYLTRANSFERASE"/>
    <property type="match status" value="1"/>
</dbReference>
<dbReference type="InterPro" id="IPR023468">
    <property type="entry name" value="Riboflavin_kinase"/>
</dbReference>
<keyword evidence="4" id="KW-0808">Transferase</keyword>
<evidence type="ECO:0000256" key="1">
    <source>
        <dbReference type="ARBA" id="ARBA00012105"/>
    </source>
</evidence>
<dbReference type="SUPFAM" id="SSF82114">
    <property type="entry name" value="Riboflavin kinase-like"/>
    <property type="match status" value="1"/>
</dbReference>
<dbReference type="GO" id="GO:0009398">
    <property type="term" value="P:FMN biosynthetic process"/>
    <property type="evidence" value="ECO:0007669"/>
    <property type="project" value="TreeGrafter"/>
</dbReference>
<dbReference type="Gene3D" id="2.40.30.30">
    <property type="entry name" value="Riboflavin kinase-like"/>
    <property type="match status" value="1"/>
</dbReference>
<name>A0A1F5ZI30_9BACT</name>
<organism evidence="9 10">
    <name type="scientific">Candidatus Gottesmanbacteria bacterium RBG_13_45_10</name>
    <dbReference type="NCBI Taxonomy" id="1798370"/>
    <lineage>
        <taxon>Bacteria</taxon>
        <taxon>Candidatus Gottesmaniibacteriota</taxon>
    </lineage>
</organism>
<evidence type="ECO:0000256" key="4">
    <source>
        <dbReference type="ARBA" id="ARBA00022679"/>
    </source>
</evidence>
<dbReference type="EC" id="2.7.1.26" evidence="1"/>
<dbReference type="PANTHER" id="PTHR22749:SF6">
    <property type="entry name" value="RIBOFLAVIN KINASE"/>
    <property type="match status" value="1"/>
</dbReference>
<dbReference type="EMBL" id="MFIZ01000006">
    <property type="protein sequence ID" value="OGG11995.1"/>
    <property type="molecule type" value="Genomic_DNA"/>
</dbReference>
<keyword evidence="2" id="KW-0285">Flavoprotein</keyword>
<reference evidence="9 10" key="1">
    <citation type="journal article" date="2016" name="Nat. Commun.">
        <title>Thousands of microbial genomes shed light on interconnected biogeochemical processes in an aquifer system.</title>
        <authorList>
            <person name="Anantharaman K."/>
            <person name="Brown C.T."/>
            <person name="Hug L.A."/>
            <person name="Sharon I."/>
            <person name="Castelle C.J."/>
            <person name="Probst A.J."/>
            <person name="Thomas B.C."/>
            <person name="Singh A."/>
            <person name="Wilkins M.J."/>
            <person name="Karaoz U."/>
            <person name="Brodie E.L."/>
            <person name="Williams K.H."/>
            <person name="Hubbard S.S."/>
            <person name="Banfield J.F."/>
        </authorList>
    </citation>
    <scope>NUCLEOTIDE SEQUENCE [LARGE SCALE GENOMIC DNA]</scope>
</reference>
<dbReference type="STRING" id="1798370.A2Z00_04450"/>
<dbReference type="InterPro" id="IPR023465">
    <property type="entry name" value="Riboflavin_kinase_dom_sf"/>
</dbReference>
<protein>
    <recommendedName>
        <fullName evidence="1">riboflavin kinase</fullName>
        <ecNumber evidence="1">2.7.1.26</ecNumber>
    </recommendedName>
</protein>
<feature type="domain" description="Riboflavin kinase" evidence="8">
    <location>
        <begin position="1"/>
        <end position="122"/>
    </location>
</feature>
<dbReference type="Proteomes" id="UP000177268">
    <property type="component" value="Unassembled WGS sequence"/>
</dbReference>
<sequence>MKFQSRHIRGKGRGTSMGFPTINLAIPEGFDLADGIYAVKVTIGGRRYRGALHFGPIPTFAENEKSLEVFLLDAHDSLAGDTEGDITVETVKYIRPVTKFDTAQKLAAQIKNDVDTIAKILS</sequence>
<gene>
    <name evidence="9" type="ORF">A2Z00_04450</name>
</gene>
<dbReference type="Pfam" id="PF01687">
    <property type="entry name" value="Flavokinase"/>
    <property type="match status" value="1"/>
</dbReference>
<dbReference type="GO" id="GO:0009231">
    <property type="term" value="P:riboflavin biosynthetic process"/>
    <property type="evidence" value="ECO:0007669"/>
    <property type="project" value="InterPro"/>
</dbReference>
<keyword evidence="5" id="KW-0547">Nucleotide-binding</keyword>
<dbReference type="InterPro" id="IPR015865">
    <property type="entry name" value="Riboflavin_kinase_bac/euk"/>
</dbReference>
<accession>A0A1F5ZI30</accession>
<evidence type="ECO:0000256" key="2">
    <source>
        <dbReference type="ARBA" id="ARBA00022630"/>
    </source>
</evidence>